<evidence type="ECO:0000256" key="2">
    <source>
        <dbReference type="PROSITE-ProRule" id="PRU00335"/>
    </source>
</evidence>
<dbReference type="RefSeq" id="WP_264795419.1">
    <property type="nucleotide sequence ID" value="NZ_BRVS01000007.1"/>
</dbReference>
<keyword evidence="6" id="KW-1185">Reference proteome</keyword>
<dbReference type="EMBL" id="BRVS01000007">
    <property type="protein sequence ID" value="GLB67278.1"/>
    <property type="molecule type" value="Genomic_DNA"/>
</dbReference>
<dbReference type="PROSITE" id="PS50977">
    <property type="entry name" value="HTH_TETR_2"/>
    <property type="match status" value="1"/>
</dbReference>
<keyword evidence="1 2" id="KW-0238">DNA-binding</keyword>
<evidence type="ECO:0000256" key="1">
    <source>
        <dbReference type="ARBA" id="ARBA00023125"/>
    </source>
</evidence>
<dbReference type="Gene3D" id="1.10.357.10">
    <property type="entry name" value="Tetracycline Repressor, domain 2"/>
    <property type="match status" value="1"/>
</dbReference>
<dbReference type="InterPro" id="IPR045823">
    <property type="entry name" value="TetR_C_32"/>
</dbReference>
<accession>A0ABQ5MTG8</accession>
<organism evidence="5 6">
    <name type="scientific">Arthrobacter mangrovi</name>
    <dbReference type="NCBI Taxonomy" id="2966350"/>
    <lineage>
        <taxon>Bacteria</taxon>
        <taxon>Bacillati</taxon>
        <taxon>Actinomycetota</taxon>
        <taxon>Actinomycetes</taxon>
        <taxon>Micrococcales</taxon>
        <taxon>Micrococcaceae</taxon>
        <taxon>Arthrobacter</taxon>
    </lineage>
</organism>
<dbReference type="Pfam" id="PF19344">
    <property type="entry name" value="TetR_C_32"/>
    <property type="match status" value="1"/>
</dbReference>
<dbReference type="PANTHER" id="PTHR30055:SF227">
    <property type="entry name" value="TRANSCRIPTIONAL REGULATORY PROTEIN (PROBABLY TETR-FAMILY)-RELATED"/>
    <property type="match status" value="1"/>
</dbReference>
<dbReference type="Pfam" id="PF00440">
    <property type="entry name" value="TetR_N"/>
    <property type="match status" value="1"/>
</dbReference>
<dbReference type="Proteomes" id="UP001209654">
    <property type="component" value="Unassembled WGS sequence"/>
</dbReference>
<gene>
    <name evidence="5" type="ORF">AHIS1636_17180</name>
</gene>
<proteinExistence type="predicted"/>
<evidence type="ECO:0000313" key="6">
    <source>
        <dbReference type="Proteomes" id="UP001209654"/>
    </source>
</evidence>
<dbReference type="PANTHER" id="PTHR30055">
    <property type="entry name" value="HTH-TYPE TRANSCRIPTIONAL REGULATOR RUTR"/>
    <property type="match status" value="1"/>
</dbReference>
<feature type="domain" description="HTH tetR-type" evidence="4">
    <location>
        <begin position="25"/>
        <end position="84"/>
    </location>
</feature>
<evidence type="ECO:0000256" key="3">
    <source>
        <dbReference type="SAM" id="MobiDB-lite"/>
    </source>
</evidence>
<dbReference type="InterPro" id="IPR009057">
    <property type="entry name" value="Homeodomain-like_sf"/>
</dbReference>
<name>A0ABQ5MTG8_9MICC</name>
<dbReference type="SUPFAM" id="SSF48498">
    <property type="entry name" value="Tetracyclin repressor-like, C-terminal domain"/>
    <property type="match status" value="1"/>
</dbReference>
<feature type="DNA-binding region" description="H-T-H motif" evidence="2">
    <location>
        <begin position="47"/>
        <end position="66"/>
    </location>
</feature>
<feature type="region of interest" description="Disordered" evidence="3">
    <location>
        <begin position="1"/>
        <end position="26"/>
    </location>
</feature>
<sequence length="232" mass="24835">MNTAATVPPQASGDGRAERWSAHRTSRRKELVRAARHAVHRLGPDASMEEIAAAAGTSKPVFYRYFGDKSGLQRAVGEAVAERMQAKLQQAAEIATTKHDGLRAMVDVYLQMAESSPNVYAFVTRSAGPDTAGQDAMPVHFFAAVTAMIEAPLRHHLESRGGAGVDLAAASFWPPAAIGMVRAAGERWLRTPPGTGRPAREAMTDQITGWLWTGIAGPAVQRGPGPETRSNR</sequence>
<dbReference type="SUPFAM" id="SSF46689">
    <property type="entry name" value="Homeodomain-like"/>
    <property type="match status" value="1"/>
</dbReference>
<protein>
    <submittedName>
        <fullName evidence="5">TetR family transcriptional regulator</fullName>
    </submittedName>
</protein>
<evidence type="ECO:0000259" key="4">
    <source>
        <dbReference type="PROSITE" id="PS50977"/>
    </source>
</evidence>
<dbReference type="InterPro" id="IPR036271">
    <property type="entry name" value="Tet_transcr_reg_TetR-rel_C_sf"/>
</dbReference>
<reference evidence="5 6" key="1">
    <citation type="journal article" date="2023" name="Int. J. Syst. Evol. Microbiol.">
        <title>Arthrobacter mangrovi sp. nov., an actinobacterium isolated from the rhizosphere of a mangrove.</title>
        <authorList>
            <person name="Hamada M."/>
            <person name="Saitou S."/>
            <person name="Enomoto N."/>
            <person name="Nanri K."/>
            <person name="Hidaka K."/>
            <person name="Miura T."/>
            <person name="Tamura T."/>
        </authorList>
    </citation>
    <scope>NUCLEOTIDE SEQUENCE [LARGE SCALE GENOMIC DNA]</scope>
    <source>
        <strain evidence="5 6">NBRC 112813</strain>
    </source>
</reference>
<dbReference type="InterPro" id="IPR050109">
    <property type="entry name" value="HTH-type_TetR-like_transc_reg"/>
</dbReference>
<comment type="caution">
    <text evidence="5">The sequence shown here is derived from an EMBL/GenBank/DDBJ whole genome shotgun (WGS) entry which is preliminary data.</text>
</comment>
<evidence type="ECO:0000313" key="5">
    <source>
        <dbReference type="EMBL" id="GLB67278.1"/>
    </source>
</evidence>
<dbReference type="InterPro" id="IPR001647">
    <property type="entry name" value="HTH_TetR"/>
</dbReference>